<comment type="cofactor">
    <cofactor evidence="1">
        <name>[4Fe-4S] cluster</name>
        <dbReference type="ChEBI" id="CHEBI:49883"/>
    </cofactor>
</comment>
<evidence type="ECO:0000259" key="6">
    <source>
        <dbReference type="Pfam" id="PF09989"/>
    </source>
</evidence>
<feature type="domain" description="ATPase BadF/BadG/BcrA/BcrD type" evidence="5">
    <location>
        <begin position="312"/>
        <end position="565"/>
    </location>
</feature>
<protein>
    <recommendedName>
        <fullName evidence="9">2-hydroxyglutaryl-CoA dehydratase</fullName>
    </recommendedName>
</protein>
<dbReference type="InterPro" id="IPR051805">
    <property type="entry name" value="Dehydratase_Activator_Redct"/>
</dbReference>
<dbReference type="EMBL" id="LMUA01000009">
    <property type="protein sequence ID" value="KUE76416.1"/>
    <property type="molecule type" value="Genomic_DNA"/>
</dbReference>
<dbReference type="GO" id="GO:0046872">
    <property type="term" value="F:metal ion binding"/>
    <property type="evidence" value="ECO:0007669"/>
    <property type="project" value="UniProtKB-KW"/>
</dbReference>
<name>A0A0W7TRE7_9FIRM</name>
<dbReference type="Proteomes" id="UP000053433">
    <property type="component" value="Unassembled WGS sequence"/>
</dbReference>
<dbReference type="SUPFAM" id="SSF53067">
    <property type="entry name" value="Actin-like ATPase domain"/>
    <property type="match status" value="2"/>
</dbReference>
<evidence type="ECO:0000259" key="5">
    <source>
        <dbReference type="Pfam" id="PF01869"/>
    </source>
</evidence>
<dbReference type="CDD" id="cd24035">
    <property type="entry name" value="ASKHA_NBD_O66634-like_rpt2"/>
    <property type="match status" value="1"/>
</dbReference>
<evidence type="ECO:0000256" key="2">
    <source>
        <dbReference type="ARBA" id="ARBA00022723"/>
    </source>
</evidence>
<dbReference type="Pfam" id="PF01869">
    <property type="entry name" value="BcrAD_BadFG"/>
    <property type="match status" value="2"/>
</dbReference>
<feature type="domain" description="DUF2229" evidence="6">
    <location>
        <begin position="654"/>
        <end position="872"/>
    </location>
</feature>
<evidence type="ECO:0000256" key="1">
    <source>
        <dbReference type="ARBA" id="ARBA00001966"/>
    </source>
</evidence>
<dbReference type="InterPro" id="IPR008275">
    <property type="entry name" value="CoA_E_activase_dom"/>
</dbReference>
<sequence>MKIGLDIGSTTIKCVVLDDALNITYKTYERHFSHIVEKAAELVQRMHTEVLHGAPAQLSISGSAGMGLADACGVPFVQEVFATRVAAKRYAPDADVVIELGGEDAKILFLTGGTEVRMNGSCAGGTGAFIDQMATLLKMTPDEMNEAARHAEKTYTIASRCGVFAKSDIQPLINQGAKAGDVAASIFYAVVNQTIAGLAQGRKIGGNVLYLGGPLTFLPQLKKSFDKTLGVTGTCPENSLYFVALGAALYSDKELDLAGVVEKLHAYSATATYAFNPPLFRDEAEYEAFRARHAKASVPRRPFADSTGPVHIGIDAGSTTVKAAVIDGDDNLLFTSYQPNSGNPIPIIRQMLIDIYKARPGLRVAGVTATGYGEDIVKSAFGVDFGVVETVAHFTAARHFMPDVDFVIDIGGQDMKCFKIEDGAISNIFLNEACSSGCGSFLQTFAGALGYGVPEFAKLALFADKPVDLGSRCTVFMNSSVKQAQKDGASIENISAGLAISVVKNALYKVIRASGPEELGRKIVVQGGTFYNEAVLRAFEMEMGVEVIRPDIAGLMGAFGAALYGKAKGKSQSSLLTLEELEGFTQKVRSVNCGLCGNNCQLTVNIFPGGKKYISGNRCDRPVSHRGAENPLNLYEYKQRLLAEYKPQPGIRGTIGIPLGLGMYELLPFWYAFFTKLGFSVVTSGPSSRELYLEGQSTIPSDTVCYPAKLLHGHIHRLSRMAVNAVFYPCLTYNVDEGLGDNHYNCPVVAYYPEVIAANCHELENIRFIYDYIGIHRRRDFPRKMTAILAKYFAGISLGEVKGAADAAYAEYAEHMSRVRVRGGEIIAQARAEGRQIIVLAGRPYHADEEINHGIDKLICSYGAAVITEDSISHLVEKFPTSILNQWTYHSRLYAAAKYIADQPDMNLVQLVSFGCGVDAITTDETREILQREGKLYTQIKIDEIANLGAVNIRLRSLFAAIEPASGETPDAE</sequence>
<evidence type="ECO:0000256" key="4">
    <source>
        <dbReference type="ARBA" id="ARBA00023014"/>
    </source>
</evidence>
<accession>A0A0W7TRE7</accession>
<dbReference type="InterPro" id="IPR002731">
    <property type="entry name" value="ATPase_BadF"/>
</dbReference>
<dbReference type="InterPro" id="IPR018709">
    <property type="entry name" value="CoA_activase_DUF2229"/>
</dbReference>
<reference evidence="7 8" key="1">
    <citation type="submission" date="2015-10" db="EMBL/GenBank/DDBJ databases">
        <title>A novel member of the family Ruminococcaceae isolated from human faeces.</title>
        <authorList>
            <person name="Shkoporov A.N."/>
            <person name="Chaplin A.V."/>
            <person name="Motuzova O.V."/>
            <person name="Kafarskaia L.I."/>
            <person name="Efimov B.A."/>
        </authorList>
    </citation>
    <scope>NUCLEOTIDE SEQUENCE [LARGE SCALE GENOMIC DNA]</scope>
    <source>
        <strain evidence="7 8">668</strain>
    </source>
</reference>
<feature type="domain" description="ATPase BadF/BadG/BcrA/BcrD type" evidence="5">
    <location>
        <begin position="3"/>
        <end position="250"/>
    </location>
</feature>
<gene>
    <name evidence="7" type="ORF">ASJ35_08070</name>
</gene>
<dbReference type="PANTHER" id="PTHR32329:SF4">
    <property type="entry name" value="ACTIVATOR OF 2-HYDROXYACYL-COA DEHYDRATASE"/>
    <property type="match status" value="1"/>
</dbReference>
<dbReference type="InterPro" id="IPR043129">
    <property type="entry name" value="ATPase_NBD"/>
</dbReference>
<keyword evidence="4" id="KW-0411">Iron-sulfur</keyword>
<dbReference type="AlphaFoldDB" id="A0A0W7TRE7"/>
<evidence type="ECO:0000313" key="8">
    <source>
        <dbReference type="Proteomes" id="UP000053433"/>
    </source>
</evidence>
<dbReference type="PANTHER" id="PTHR32329">
    <property type="entry name" value="BIFUNCTIONAL PROTEIN [INCLUDES 2-HYDROXYACYL-COA DEHYDRATASE (N-TER) AND ITS ACTIVATOR DOMAIN (C_TERM)-RELATED"/>
    <property type="match status" value="1"/>
</dbReference>
<dbReference type="Pfam" id="PF09989">
    <property type="entry name" value="DUF2229"/>
    <property type="match status" value="1"/>
</dbReference>
<dbReference type="RefSeq" id="WP_058723120.1">
    <property type="nucleotide sequence ID" value="NZ_DBGEBT010000010.1"/>
</dbReference>
<keyword evidence="2" id="KW-0479">Metal-binding</keyword>
<evidence type="ECO:0000256" key="3">
    <source>
        <dbReference type="ARBA" id="ARBA00023004"/>
    </source>
</evidence>
<dbReference type="NCBIfam" id="TIGR00241">
    <property type="entry name" value="CoA_E_activ"/>
    <property type="match status" value="1"/>
</dbReference>
<proteinExistence type="predicted"/>
<dbReference type="CDD" id="cd24034">
    <property type="entry name" value="ASKHA_NBD_O66634-like_rpt1"/>
    <property type="match status" value="1"/>
</dbReference>
<keyword evidence="3" id="KW-0408">Iron</keyword>
<dbReference type="GO" id="GO:0051536">
    <property type="term" value="F:iron-sulfur cluster binding"/>
    <property type="evidence" value="ECO:0007669"/>
    <property type="project" value="UniProtKB-KW"/>
</dbReference>
<evidence type="ECO:0008006" key="9">
    <source>
        <dbReference type="Google" id="ProtNLM"/>
    </source>
</evidence>
<comment type="caution">
    <text evidence="7">The sequence shown here is derived from an EMBL/GenBank/DDBJ whole genome shotgun (WGS) entry which is preliminary data.</text>
</comment>
<dbReference type="Gene3D" id="3.30.420.40">
    <property type="match status" value="4"/>
</dbReference>
<organism evidence="7 8">
    <name type="scientific">Ruthenibacterium lactatiformans</name>
    <dbReference type="NCBI Taxonomy" id="1550024"/>
    <lineage>
        <taxon>Bacteria</taxon>
        <taxon>Bacillati</taxon>
        <taxon>Bacillota</taxon>
        <taxon>Clostridia</taxon>
        <taxon>Eubacteriales</taxon>
        <taxon>Oscillospiraceae</taxon>
        <taxon>Ruthenibacterium</taxon>
    </lineage>
</organism>
<evidence type="ECO:0000313" key="7">
    <source>
        <dbReference type="EMBL" id="KUE76416.1"/>
    </source>
</evidence>